<feature type="compositionally biased region" description="Basic and acidic residues" evidence="1">
    <location>
        <begin position="55"/>
        <end position="64"/>
    </location>
</feature>
<sequence length="88" mass="9762">MEDKEHLKAGRPAANIVGGVRRPLPTKADLAAVSSMLEKEKVETVMAAEDHDTQNFEDQERVRTSNDNVRAPGYFNPKTNNILDSLLV</sequence>
<feature type="region of interest" description="Disordered" evidence="1">
    <location>
        <begin position="55"/>
        <end position="76"/>
    </location>
</feature>
<gene>
    <name evidence="2" type="ORF">BB560_006299</name>
</gene>
<reference evidence="2 3" key="1">
    <citation type="journal article" date="2018" name="MBio">
        <title>Comparative Genomics Reveals the Core Gene Toolbox for the Fungus-Insect Symbiosis.</title>
        <authorList>
            <person name="Wang Y."/>
            <person name="Stata M."/>
            <person name="Wang W."/>
            <person name="Stajich J.E."/>
            <person name="White M.M."/>
            <person name="Moncalvo J.M."/>
        </authorList>
    </citation>
    <scope>NUCLEOTIDE SEQUENCE [LARGE SCALE GENOMIC DNA]</scope>
    <source>
        <strain evidence="2 3">SC-DP-2</strain>
    </source>
</reference>
<dbReference type="Proteomes" id="UP000245609">
    <property type="component" value="Unassembled WGS sequence"/>
</dbReference>
<accession>A0A2T9YAL6</accession>
<evidence type="ECO:0000256" key="1">
    <source>
        <dbReference type="SAM" id="MobiDB-lite"/>
    </source>
</evidence>
<protein>
    <submittedName>
        <fullName evidence="2">Uncharacterized protein</fullName>
    </submittedName>
</protein>
<keyword evidence="3" id="KW-1185">Reference proteome</keyword>
<evidence type="ECO:0000313" key="2">
    <source>
        <dbReference type="EMBL" id="PVU89388.1"/>
    </source>
</evidence>
<organism evidence="2 3">
    <name type="scientific">Smittium megazygosporum</name>
    <dbReference type="NCBI Taxonomy" id="133381"/>
    <lineage>
        <taxon>Eukaryota</taxon>
        <taxon>Fungi</taxon>
        <taxon>Fungi incertae sedis</taxon>
        <taxon>Zoopagomycota</taxon>
        <taxon>Kickxellomycotina</taxon>
        <taxon>Harpellomycetes</taxon>
        <taxon>Harpellales</taxon>
        <taxon>Legeriomycetaceae</taxon>
        <taxon>Smittium</taxon>
    </lineage>
</organism>
<evidence type="ECO:0000313" key="3">
    <source>
        <dbReference type="Proteomes" id="UP000245609"/>
    </source>
</evidence>
<name>A0A2T9YAL6_9FUNG</name>
<proteinExistence type="predicted"/>
<dbReference type="EMBL" id="MBFS01003050">
    <property type="protein sequence ID" value="PVU89388.1"/>
    <property type="molecule type" value="Genomic_DNA"/>
</dbReference>
<comment type="caution">
    <text evidence="2">The sequence shown here is derived from an EMBL/GenBank/DDBJ whole genome shotgun (WGS) entry which is preliminary data.</text>
</comment>
<dbReference type="AlphaFoldDB" id="A0A2T9YAL6"/>